<evidence type="ECO:0000259" key="1">
    <source>
        <dbReference type="Pfam" id="PF00582"/>
    </source>
</evidence>
<feature type="domain" description="UspA" evidence="1">
    <location>
        <begin position="6"/>
        <end position="158"/>
    </location>
</feature>
<dbReference type="OrthoDB" id="843225at2759"/>
<dbReference type="KEGG" id="soe:110803601"/>
<dbReference type="PANTHER" id="PTHR46100">
    <property type="entry name" value="IMP2'P"/>
    <property type="match status" value="1"/>
</dbReference>
<dbReference type="FunFam" id="3.40.50.620:FF:000206">
    <property type="entry name" value="Universal stress protein family protein"/>
    <property type="match status" value="1"/>
</dbReference>
<name>A0A9R0KAT5_SPIOL</name>
<dbReference type="RefSeq" id="XP_021864819.1">
    <property type="nucleotide sequence ID" value="XM_022009127.2"/>
</dbReference>
<reference evidence="2" key="1">
    <citation type="journal article" date="2021" name="Nat. Commun.">
        <title>Genomic analyses provide insights into spinach domestication and the genetic basis of agronomic traits.</title>
        <authorList>
            <person name="Cai X."/>
            <person name="Sun X."/>
            <person name="Xu C."/>
            <person name="Sun H."/>
            <person name="Wang X."/>
            <person name="Ge C."/>
            <person name="Zhang Z."/>
            <person name="Wang Q."/>
            <person name="Fei Z."/>
            <person name="Jiao C."/>
            <person name="Wang Q."/>
        </authorList>
    </citation>
    <scope>NUCLEOTIDE SEQUENCE [LARGE SCALE GENOMIC DNA]</scope>
    <source>
        <strain evidence="2">cv. Varoflay</strain>
    </source>
</reference>
<dbReference type="InterPro" id="IPR006015">
    <property type="entry name" value="Universal_stress_UspA"/>
</dbReference>
<dbReference type="Proteomes" id="UP000813463">
    <property type="component" value="Chromosome 6"/>
</dbReference>
<evidence type="ECO:0000313" key="2">
    <source>
        <dbReference type="Proteomes" id="UP000813463"/>
    </source>
</evidence>
<gene>
    <name evidence="3" type="primary">LOC110803601</name>
</gene>
<dbReference type="PANTHER" id="PTHR46100:SF7">
    <property type="entry name" value="UNIVERSAL STRESS PROTEIN PHOS34-LIKE"/>
    <property type="match status" value="1"/>
</dbReference>
<dbReference type="SUPFAM" id="SSF52402">
    <property type="entry name" value="Adenine nucleotide alpha hydrolases-like"/>
    <property type="match status" value="1"/>
</dbReference>
<keyword evidence="2" id="KW-1185">Reference proteome</keyword>
<dbReference type="GeneID" id="110803601"/>
<evidence type="ECO:0000313" key="3">
    <source>
        <dbReference type="RefSeq" id="XP_021864819.1"/>
    </source>
</evidence>
<dbReference type="Pfam" id="PF00582">
    <property type="entry name" value="Usp"/>
    <property type="match status" value="1"/>
</dbReference>
<dbReference type="InterPro" id="IPR006016">
    <property type="entry name" value="UspA"/>
</dbReference>
<reference evidence="3" key="2">
    <citation type="submission" date="2025-08" db="UniProtKB">
        <authorList>
            <consortium name="RefSeq"/>
        </authorList>
    </citation>
    <scope>IDENTIFICATION</scope>
    <source>
        <tissue evidence="3">Leaf</tissue>
    </source>
</reference>
<dbReference type="PRINTS" id="PR01438">
    <property type="entry name" value="UNVRSLSTRESS"/>
</dbReference>
<dbReference type="Gene3D" id="3.40.50.620">
    <property type="entry name" value="HUPs"/>
    <property type="match status" value="1"/>
</dbReference>
<organism evidence="2 3">
    <name type="scientific">Spinacia oleracea</name>
    <name type="common">Spinach</name>
    <dbReference type="NCBI Taxonomy" id="3562"/>
    <lineage>
        <taxon>Eukaryota</taxon>
        <taxon>Viridiplantae</taxon>
        <taxon>Streptophyta</taxon>
        <taxon>Embryophyta</taxon>
        <taxon>Tracheophyta</taxon>
        <taxon>Spermatophyta</taxon>
        <taxon>Magnoliopsida</taxon>
        <taxon>eudicotyledons</taxon>
        <taxon>Gunneridae</taxon>
        <taxon>Pentapetalae</taxon>
        <taxon>Caryophyllales</taxon>
        <taxon>Chenopodiaceae</taxon>
        <taxon>Chenopodioideae</taxon>
        <taxon>Anserineae</taxon>
        <taxon>Spinacia</taxon>
    </lineage>
</organism>
<dbReference type="InterPro" id="IPR014729">
    <property type="entry name" value="Rossmann-like_a/b/a_fold"/>
</dbReference>
<protein>
    <submittedName>
        <fullName evidence="3">Universal stress protein PHOS34</fullName>
    </submittedName>
</protein>
<sequence length="164" mass="18157">MAEEGRKLGVSMDFSKGSKAALKWAVDGLLRKGDTLVIIHVKHPQALESRNLIWSDTGSPLIPLSEFCDPEVMHSYGVEREPDVFDLLDVISKQLQVNVVWKIYWGDARERVCEAAGSLHLDTLIMGSRGLGSIKRVLLGSVTSYVLEHATCPVTVVKDRSHEC</sequence>
<dbReference type="CDD" id="cd23659">
    <property type="entry name" value="USP_At3g01520-like"/>
    <property type="match status" value="1"/>
</dbReference>
<dbReference type="AlphaFoldDB" id="A0A9R0KAT5"/>
<proteinExistence type="predicted"/>
<accession>A0A9R0KAT5</accession>